<dbReference type="InterPro" id="IPR036388">
    <property type="entry name" value="WH-like_DNA-bd_sf"/>
</dbReference>
<dbReference type="InterPro" id="IPR011991">
    <property type="entry name" value="ArsR-like_HTH"/>
</dbReference>
<dbReference type="OrthoDB" id="9810923at2"/>
<sequence>MNLDPHPAAPDRAVLDDAAEVFALLSAPGRLHLLWILSNDEVDVTTLVAAVGGTKAGISQHLAKLRLAGWIDRRREGRHVLYRVVDPHIVTLVHQAVEHILDLRAHGTTGPQTPEMTPGGRASIAHEKELR</sequence>
<dbReference type="RefSeq" id="WP_130101126.1">
    <property type="nucleotide sequence ID" value="NZ_SDWW01000004.1"/>
</dbReference>
<keyword evidence="2" id="KW-0238">DNA-binding</keyword>
<dbReference type="CDD" id="cd00090">
    <property type="entry name" value="HTH_ARSR"/>
    <property type="match status" value="1"/>
</dbReference>
<dbReference type="Proteomes" id="UP000293764">
    <property type="component" value="Unassembled WGS sequence"/>
</dbReference>
<feature type="domain" description="HTH arsR-type" evidence="5">
    <location>
        <begin position="10"/>
        <end position="104"/>
    </location>
</feature>
<evidence type="ECO:0000256" key="4">
    <source>
        <dbReference type="SAM" id="MobiDB-lite"/>
    </source>
</evidence>
<keyword evidence="3" id="KW-0804">Transcription</keyword>
<reference evidence="6 7" key="1">
    <citation type="submission" date="2019-01" db="EMBL/GenBank/DDBJ databases">
        <title>Novel species of Cellulomonas.</title>
        <authorList>
            <person name="Liu Q."/>
            <person name="Xin Y.-H."/>
        </authorList>
    </citation>
    <scope>NUCLEOTIDE SEQUENCE [LARGE SCALE GENOMIC DNA]</scope>
    <source>
        <strain evidence="6 7">HLT2-17</strain>
    </source>
</reference>
<dbReference type="EMBL" id="SDWW01000004">
    <property type="protein sequence ID" value="RYV52632.1"/>
    <property type="molecule type" value="Genomic_DNA"/>
</dbReference>
<dbReference type="AlphaFoldDB" id="A0A4Q5N334"/>
<name>A0A4Q5N334_9MICO</name>
<evidence type="ECO:0000313" key="6">
    <source>
        <dbReference type="EMBL" id="RYV52632.1"/>
    </source>
</evidence>
<evidence type="ECO:0000313" key="7">
    <source>
        <dbReference type="Proteomes" id="UP000293764"/>
    </source>
</evidence>
<dbReference type="InterPro" id="IPR051011">
    <property type="entry name" value="Metal_resp_trans_reg"/>
</dbReference>
<dbReference type="InterPro" id="IPR001845">
    <property type="entry name" value="HTH_ArsR_DNA-bd_dom"/>
</dbReference>
<protein>
    <submittedName>
        <fullName evidence="6">Transcriptional regulator</fullName>
    </submittedName>
</protein>
<feature type="region of interest" description="Disordered" evidence="4">
    <location>
        <begin position="107"/>
        <end position="131"/>
    </location>
</feature>
<evidence type="ECO:0000256" key="3">
    <source>
        <dbReference type="ARBA" id="ARBA00023163"/>
    </source>
</evidence>
<proteinExistence type="predicted"/>
<keyword evidence="7" id="KW-1185">Reference proteome</keyword>
<comment type="caution">
    <text evidence="6">The sequence shown here is derived from an EMBL/GenBank/DDBJ whole genome shotgun (WGS) entry which is preliminary data.</text>
</comment>
<dbReference type="SUPFAM" id="SSF46785">
    <property type="entry name" value="Winged helix' DNA-binding domain"/>
    <property type="match status" value="1"/>
</dbReference>
<keyword evidence="1" id="KW-0805">Transcription regulation</keyword>
<dbReference type="NCBIfam" id="NF033788">
    <property type="entry name" value="HTH_metalloreg"/>
    <property type="match status" value="1"/>
</dbReference>
<dbReference type="GO" id="GO:0003677">
    <property type="term" value="F:DNA binding"/>
    <property type="evidence" value="ECO:0007669"/>
    <property type="project" value="UniProtKB-KW"/>
</dbReference>
<dbReference type="Pfam" id="PF01022">
    <property type="entry name" value="HTH_5"/>
    <property type="match status" value="1"/>
</dbReference>
<organism evidence="6 7">
    <name type="scientific">Pengzhenrongella frigida</name>
    <dbReference type="NCBI Taxonomy" id="1259133"/>
    <lineage>
        <taxon>Bacteria</taxon>
        <taxon>Bacillati</taxon>
        <taxon>Actinomycetota</taxon>
        <taxon>Actinomycetes</taxon>
        <taxon>Micrococcales</taxon>
        <taxon>Pengzhenrongella</taxon>
    </lineage>
</organism>
<gene>
    <name evidence="6" type="ORF">EUA98_02755</name>
</gene>
<accession>A0A4Q5N334</accession>
<evidence type="ECO:0000259" key="5">
    <source>
        <dbReference type="PROSITE" id="PS50987"/>
    </source>
</evidence>
<dbReference type="PANTHER" id="PTHR43132:SF8">
    <property type="entry name" value="HTH-TYPE TRANSCRIPTIONAL REGULATOR KMTR"/>
    <property type="match status" value="1"/>
</dbReference>
<dbReference type="SMART" id="SM00418">
    <property type="entry name" value="HTH_ARSR"/>
    <property type="match status" value="1"/>
</dbReference>
<evidence type="ECO:0000256" key="1">
    <source>
        <dbReference type="ARBA" id="ARBA00023015"/>
    </source>
</evidence>
<dbReference type="Gene3D" id="1.10.10.10">
    <property type="entry name" value="Winged helix-like DNA-binding domain superfamily/Winged helix DNA-binding domain"/>
    <property type="match status" value="1"/>
</dbReference>
<evidence type="ECO:0000256" key="2">
    <source>
        <dbReference type="ARBA" id="ARBA00023125"/>
    </source>
</evidence>
<dbReference type="InterPro" id="IPR036390">
    <property type="entry name" value="WH_DNA-bd_sf"/>
</dbReference>
<dbReference type="PRINTS" id="PR00778">
    <property type="entry name" value="HTHARSR"/>
</dbReference>
<dbReference type="PANTHER" id="PTHR43132">
    <property type="entry name" value="ARSENICAL RESISTANCE OPERON REPRESSOR ARSR-RELATED"/>
    <property type="match status" value="1"/>
</dbReference>
<dbReference type="PROSITE" id="PS50987">
    <property type="entry name" value="HTH_ARSR_2"/>
    <property type="match status" value="1"/>
</dbReference>
<dbReference type="GO" id="GO:0003700">
    <property type="term" value="F:DNA-binding transcription factor activity"/>
    <property type="evidence" value="ECO:0007669"/>
    <property type="project" value="InterPro"/>
</dbReference>